<dbReference type="InterPro" id="IPR032124">
    <property type="entry name" value="Phage_F116_holin"/>
</dbReference>
<evidence type="ECO:0000256" key="1">
    <source>
        <dbReference type="SAM" id="Phobius"/>
    </source>
</evidence>
<dbReference type="Proteomes" id="UP001501706">
    <property type="component" value="Unassembled WGS sequence"/>
</dbReference>
<keyword evidence="3" id="KW-1185">Reference proteome</keyword>
<evidence type="ECO:0000313" key="3">
    <source>
        <dbReference type="Proteomes" id="UP001501706"/>
    </source>
</evidence>
<feature type="transmembrane region" description="Helical" evidence="1">
    <location>
        <begin position="33"/>
        <end position="52"/>
    </location>
</feature>
<dbReference type="EMBL" id="BAAAEN010000002">
    <property type="protein sequence ID" value="GAA0493814.1"/>
    <property type="molecule type" value="Genomic_DNA"/>
</dbReference>
<keyword evidence="1" id="KW-1133">Transmembrane helix</keyword>
<evidence type="ECO:0000313" key="2">
    <source>
        <dbReference type="EMBL" id="GAA0493814.1"/>
    </source>
</evidence>
<dbReference type="Pfam" id="PF16082">
    <property type="entry name" value="Phage_holin_2_4"/>
    <property type="match status" value="1"/>
</dbReference>
<gene>
    <name evidence="2" type="ORF">GCM10009097_07130</name>
</gene>
<evidence type="ECO:0008006" key="4">
    <source>
        <dbReference type="Google" id="ProtNLM"/>
    </source>
</evidence>
<keyword evidence="1" id="KW-0472">Membrane</keyword>
<protein>
    <recommendedName>
        <fullName evidence="4">Holin</fullName>
    </recommendedName>
</protein>
<keyword evidence="1" id="KW-0812">Transmembrane</keyword>
<name>A0ABN1BAQ7_9BURK</name>
<dbReference type="RefSeq" id="WP_341434765.1">
    <property type="nucleotide sequence ID" value="NZ_BAAAEN010000002.1"/>
</dbReference>
<organism evidence="2 3">
    <name type="scientific">Pigmentiphaga daeguensis</name>
    <dbReference type="NCBI Taxonomy" id="414049"/>
    <lineage>
        <taxon>Bacteria</taxon>
        <taxon>Pseudomonadati</taxon>
        <taxon>Pseudomonadota</taxon>
        <taxon>Betaproteobacteria</taxon>
        <taxon>Burkholderiales</taxon>
        <taxon>Alcaligenaceae</taxon>
        <taxon>Pigmentiphaga</taxon>
    </lineage>
</organism>
<reference evidence="2 3" key="1">
    <citation type="journal article" date="2019" name="Int. J. Syst. Evol. Microbiol.">
        <title>The Global Catalogue of Microorganisms (GCM) 10K type strain sequencing project: providing services to taxonomists for standard genome sequencing and annotation.</title>
        <authorList>
            <consortium name="The Broad Institute Genomics Platform"/>
            <consortium name="The Broad Institute Genome Sequencing Center for Infectious Disease"/>
            <person name="Wu L."/>
            <person name="Ma J."/>
        </authorList>
    </citation>
    <scope>NUCLEOTIDE SEQUENCE [LARGE SCALE GENOMIC DNA]</scope>
    <source>
        <strain evidence="2 3">JCM 14330</strain>
    </source>
</reference>
<sequence length="77" mass="8715">MKLIDDLAIILSNRTTEAGAITGVVGWLASINWIGWTGVLIALVGLASNIHFQRRRDRREREHHRARMAALHDRCDV</sequence>
<accession>A0ABN1BAQ7</accession>
<comment type="caution">
    <text evidence="2">The sequence shown here is derived from an EMBL/GenBank/DDBJ whole genome shotgun (WGS) entry which is preliminary data.</text>
</comment>
<proteinExistence type="predicted"/>